<keyword evidence="2" id="KW-0342">GTP-binding</keyword>
<evidence type="ECO:0000313" key="6">
    <source>
        <dbReference type="Proteomes" id="UP001567538"/>
    </source>
</evidence>
<reference evidence="5 6" key="1">
    <citation type="submission" date="2024-06" db="EMBL/GenBank/DDBJ databases">
        <title>A chromosome level genome sequence of Diviner's sage (Salvia divinorum).</title>
        <authorList>
            <person name="Ford S.A."/>
            <person name="Ro D.-K."/>
            <person name="Ness R.W."/>
            <person name="Phillips M.A."/>
        </authorList>
    </citation>
    <scope>NUCLEOTIDE SEQUENCE [LARGE SCALE GENOMIC DNA]</scope>
    <source>
        <strain evidence="5">SAF-2024a</strain>
        <tissue evidence="5">Leaf</tissue>
    </source>
</reference>
<dbReference type="SUPFAM" id="SSF52540">
    <property type="entry name" value="P-loop containing nucleoside triphosphate hydrolases"/>
    <property type="match status" value="1"/>
</dbReference>
<dbReference type="EMBL" id="JBEAFC010000014">
    <property type="protein sequence ID" value="KAL1533860.1"/>
    <property type="molecule type" value="Genomic_DNA"/>
</dbReference>
<evidence type="ECO:0000259" key="4">
    <source>
        <dbReference type="PROSITE" id="PS51720"/>
    </source>
</evidence>
<protein>
    <submittedName>
        <fullName evidence="5">Immune-associated nucleotide-binding protein 1-like</fullName>
    </submittedName>
</protein>
<dbReference type="PANTHER" id="PTHR10903">
    <property type="entry name" value="GTPASE, IMAP FAMILY MEMBER-RELATED"/>
    <property type="match status" value="1"/>
</dbReference>
<sequence length="255" mass="28024">MCNGDSSSDRTIVLLGKMGNGKSATANSLLGHDLFESKPSLGGVTSACMLQTTVLDDGRILNVIDTPGLFDSSVESSTMAKEIAHCINLAKDGIHSVLLILSLRSRFSEEEASALNALRKKLTLDDFLANNCPHQLKNTLEKCGNRTIVFDNWTEDEGKISRQREELLSLVETVVEENEGNPYTGELFQQIKKDQIDEAPEGKSTDVNVAGLVEMIESRLKESISNLEKTLAEERAARAEAHMKSLADMQRRSVR</sequence>
<dbReference type="Proteomes" id="UP001567538">
    <property type="component" value="Unassembled WGS sequence"/>
</dbReference>
<gene>
    <name evidence="5" type="ORF">AAHA92_33689</name>
</gene>
<evidence type="ECO:0000313" key="5">
    <source>
        <dbReference type="EMBL" id="KAL1533860.1"/>
    </source>
</evidence>
<evidence type="ECO:0000256" key="1">
    <source>
        <dbReference type="ARBA" id="ARBA00022741"/>
    </source>
</evidence>
<comment type="caution">
    <text evidence="5">The sequence shown here is derived from an EMBL/GenBank/DDBJ whole genome shotgun (WGS) entry which is preliminary data.</text>
</comment>
<feature type="domain" description="AIG1-type G" evidence="4">
    <location>
        <begin position="7"/>
        <end position="240"/>
    </location>
</feature>
<dbReference type="InterPro" id="IPR045058">
    <property type="entry name" value="GIMA/IAN/Toc"/>
</dbReference>
<accession>A0ABD1FPT5</accession>
<feature type="coiled-coil region" evidence="3">
    <location>
        <begin position="217"/>
        <end position="244"/>
    </location>
</feature>
<dbReference type="Pfam" id="PF04548">
    <property type="entry name" value="AIG1"/>
    <property type="match status" value="2"/>
</dbReference>
<dbReference type="PROSITE" id="PS51720">
    <property type="entry name" value="G_AIG1"/>
    <property type="match status" value="1"/>
</dbReference>
<keyword evidence="6" id="KW-1185">Reference proteome</keyword>
<dbReference type="InterPro" id="IPR027417">
    <property type="entry name" value="P-loop_NTPase"/>
</dbReference>
<dbReference type="PANTHER" id="PTHR10903:SF184">
    <property type="entry name" value="GTP-BINDING PROTEIN A"/>
    <property type="match status" value="1"/>
</dbReference>
<keyword evidence="1" id="KW-0547">Nucleotide-binding</keyword>
<dbReference type="Gene3D" id="3.40.50.300">
    <property type="entry name" value="P-loop containing nucleotide triphosphate hydrolases"/>
    <property type="match status" value="1"/>
</dbReference>
<name>A0ABD1FPT5_SALDI</name>
<dbReference type="AlphaFoldDB" id="A0ABD1FPT5"/>
<proteinExistence type="predicted"/>
<keyword evidence="3" id="KW-0175">Coiled coil</keyword>
<evidence type="ECO:0000256" key="2">
    <source>
        <dbReference type="ARBA" id="ARBA00023134"/>
    </source>
</evidence>
<dbReference type="InterPro" id="IPR006703">
    <property type="entry name" value="G_AIG1"/>
</dbReference>
<organism evidence="5 6">
    <name type="scientific">Salvia divinorum</name>
    <name type="common">Maria pastora</name>
    <name type="synonym">Diviner's sage</name>
    <dbReference type="NCBI Taxonomy" id="28513"/>
    <lineage>
        <taxon>Eukaryota</taxon>
        <taxon>Viridiplantae</taxon>
        <taxon>Streptophyta</taxon>
        <taxon>Embryophyta</taxon>
        <taxon>Tracheophyta</taxon>
        <taxon>Spermatophyta</taxon>
        <taxon>Magnoliopsida</taxon>
        <taxon>eudicotyledons</taxon>
        <taxon>Gunneridae</taxon>
        <taxon>Pentapetalae</taxon>
        <taxon>asterids</taxon>
        <taxon>lamiids</taxon>
        <taxon>Lamiales</taxon>
        <taxon>Lamiaceae</taxon>
        <taxon>Nepetoideae</taxon>
        <taxon>Mentheae</taxon>
        <taxon>Salviinae</taxon>
        <taxon>Salvia</taxon>
        <taxon>Salvia subgen. Calosphace</taxon>
    </lineage>
</organism>
<dbReference type="GO" id="GO:0005525">
    <property type="term" value="F:GTP binding"/>
    <property type="evidence" value="ECO:0007669"/>
    <property type="project" value="UniProtKB-KW"/>
</dbReference>
<evidence type="ECO:0000256" key="3">
    <source>
        <dbReference type="SAM" id="Coils"/>
    </source>
</evidence>